<dbReference type="Pfam" id="PF13041">
    <property type="entry name" value="PPR_2"/>
    <property type="match status" value="2"/>
</dbReference>
<dbReference type="Pfam" id="PF01535">
    <property type="entry name" value="PPR"/>
    <property type="match status" value="2"/>
</dbReference>
<sequence length="509" mass="57577">MKFPNELQFTYGGFFRHFQTPRLVKSSLIKLDSLHSSSYCSSFPTPSPPCDQNLVSTAISILKHHRSKSRWSNLRSLLTSSNEALSPSQFSQITLQLRNNPRLAHNFFLYTVRHSLCSHSLSSYATIIHILSRSRLKEQAQELIHSAIRKFPDPNSSSPPPIFKTLIKTYRECDSAPFVFDLLVNACVESKRIDQAIEIVRMLRSKNIYPNVGICNSLIELVSKSWDCFAGYDLYKDIFGFGDEIENANSKAIKIVCPNSNTFNVIMVGFLRDGLVEKVEEVWREMARMNCVQNAYSYSVLMAAYCENGRMEDAERVWNEMAVKGLKHDIVAYNTIIGGFCGIGAVGRAEEKFRDMSLSGLESTCVTFEHLINGYCKIGDADSVILLYKDMCRKGFRPAGTTVDAMIKVLCDSSKVSDALEIFTMAIKKHNIFPQKKSFVFLIKSLCQVGSMEEALKLQAEMIGNGHELDEEIYDAFIYGYVKQGNEEMVQRLRKEMLRIVIPVPPQNG</sequence>
<dbReference type="PROSITE" id="PS51375">
    <property type="entry name" value="PPR"/>
    <property type="match status" value="6"/>
</dbReference>
<feature type="repeat" description="PPR" evidence="3">
    <location>
        <begin position="435"/>
        <end position="469"/>
    </location>
</feature>
<protein>
    <recommendedName>
        <fullName evidence="6">Pentatricopeptide repeat-containing protein</fullName>
    </recommendedName>
</protein>
<dbReference type="Proteomes" id="UP001630127">
    <property type="component" value="Unassembled WGS sequence"/>
</dbReference>
<dbReference type="PANTHER" id="PTHR47941">
    <property type="entry name" value="PENTATRICOPEPTIDE REPEAT-CONTAINING PROTEIN 3, MITOCHONDRIAL"/>
    <property type="match status" value="1"/>
</dbReference>
<accession>A0ABD2Z6X3</accession>
<keyword evidence="2" id="KW-0677">Repeat</keyword>
<reference evidence="4 5" key="1">
    <citation type="submission" date="2024-11" db="EMBL/GenBank/DDBJ databases">
        <title>A near-complete genome assembly of Cinchona calisaya.</title>
        <authorList>
            <person name="Lian D.C."/>
            <person name="Zhao X.W."/>
            <person name="Wei L."/>
        </authorList>
    </citation>
    <scope>NUCLEOTIDE SEQUENCE [LARGE SCALE GENOMIC DNA]</scope>
    <source>
        <tissue evidence="4">Nenye</tissue>
    </source>
</reference>
<evidence type="ECO:0000313" key="4">
    <source>
        <dbReference type="EMBL" id="KAL3515218.1"/>
    </source>
</evidence>
<keyword evidence="5" id="KW-1185">Reference proteome</keyword>
<comment type="similarity">
    <text evidence="1">Belongs to the PPR family. P subfamily.</text>
</comment>
<feature type="repeat" description="PPR" evidence="3">
    <location>
        <begin position="176"/>
        <end position="210"/>
    </location>
</feature>
<gene>
    <name evidence="4" type="ORF">ACH5RR_022120</name>
</gene>
<feature type="repeat" description="PPR" evidence="3">
    <location>
        <begin position="259"/>
        <end position="293"/>
    </location>
</feature>
<dbReference type="NCBIfam" id="TIGR00756">
    <property type="entry name" value="PPR"/>
    <property type="match status" value="5"/>
</dbReference>
<evidence type="ECO:0008006" key="6">
    <source>
        <dbReference type="Google" id="ProtNLM"/>
    </source>
</evidence>
<feature type="repeat" description="PPR" evidence="3">
    <location>
        <begin position="364"/>
        <end position="398"/>
    </location>
</feature>
<dbReference type="Gene3D" id="1.25.40.10">
    <property type="entry name" value="Tetratricopeptide repeat domain"/>
    <property type="match status" value="4"/>
</dbReference>
<name>A0ABD2Z6X3_9GENT</name>
<feature type="repeat" description="PPR" evidence="3">
    <location>
        <begin position="329"/>
        <end position="363"/>
    </location>
</feature>
<dbReference type="AlphaFoldDB" id="A0ABD2Z6X3"/>
<evidence type="ECO:0000256" key="2">
    <source>
        <dbReference type="ARBA" id="ARBA00022737"/>
    </source>
</evidence>
<dbReference type="EMBL" id="JBJUIK010000010">
    <property type="protein sequence ID" value="KAL3515218.1"/>
    <property type="molecule type" value="Genomic_DNA"/>
</dbReference>
<evidence type="ECO:0000256" key="3">
    <source>
        <dbReference type="PROSITE-ProRule" id="PRU00708"/>
    </source>
</evidence>
<dbReference type="Pfam" id="PF12854">
    <property type="entry name" value="PPR_1"/>
    <property type="match status" value="1"/>
</dbReference>
<feature type="repeat" description="PPR" evidence="3">
    <location>
        <begin position="294"/>
        <end position="328"/>
    </location>
</feature>
<evidence type="ECO:0000313" key="5">
    <source>
        <dbReference type="Proteomes" id="UP001630127"/>
    </source>
</evidence>
<evidence type="ECO:0000256" key="1">
    <source>
        <dbReference type="ARBA" id="ARBA00007626"/>
    </source>
</evidence>
<dbReference type="InterPro" id="IPR002885">
    <property type="entry name" value="PPR_rpt"/>
</dbReference>
<comment type="caution">
    <text evidence="4">The sequence shown here is derived from an EMBL/GenBank/DDBJ whole genome shotgun (WGS) entry which is preliminary data.</text>
</comment>
<dbReference type="InterPro" id="IPR011990">
    <property type="entry name" value="TPR-like_helical_dom_sf"/>
</dbReference>
<proteinExistence type="inferred from homology"/>
<organism evidence="4 5">
    <name type="scientific">Cinchona calisaya</name>
    <dbReference type="NCBI Taxonomy" id="153742"/>
    <lineage>
        <taxon>Eukaryota</taxon>
        <taxon>Viridiplantae</taxon>
        <taxon>Streptophyta</taxon>
        <taxon>Embryophyta</taxon>
        <taxon>Tracheophyta</taxon>
        <taxon>Spermatophyta</taxon>
        <taxon>Magnoliopsida</taxon>
        <taxon>eudicotyledons</taxon>
        <taxon>Gunneridae</taxon>
        <taxon>Pentapetalae</taxon>
        <taxon>asterids</taxon>
        <taxon>lamiids</taxon>
        <taxon>Gentianales</taxon>
        <taxon>Rubiaceae</taxon>
        <taxon>Cinchonoideae</taxon>
        <taxon>Cinchoneae</taxon>
        <taxon>Cinchona</taxon>
    </lineage>
</organism>